<feature type="coiled-coil region" evidence="1">
    <location>
        <begin position="413"/>
        <end position="472"/>
    </location>
</feature>
<dbReference type="EMBL" id="BMQC01000011">
    <property type="protein sequence ID" value="GGK36203.1"/>
    <property type="molecule type" value="Genomic_DNA"/>
</dbReference>
<proteinExistence type="predicted"/>
<feature type="coiled-coil region" evidence="1">
    <location>
        <begin position="809"/>
        <end position="843"/>
    </location>
</feature>
<sequence>MPPPARLWRIRRIYLDRIGAPAARFRDVWLEFGSRTGNPLDTILWMRNGGGKSTLIALICASIRPARNDYLATAETGRHLEDCVLGADTAHIAIEWQDPEGTRMVTGAVYEWTDRIQPADPNASWEQLQQRWYAFTPSRPGAELEVLPFHDDNQHPTTLKAFADAIAALPPEADAVVIDYKDQGKWTGALQDRGLDPGLFSAILKINASEGGIEKQFKFSTTDEFVRYLLSLVGDSAASRRLSTMLGKHRASIARHPRLRTELDFTQEAVEHLKLLKEDHRRLHEAEEARATQRHRARTLAASFSAAAGHARNQVARFNTEADDHRERRKQAADNADAYERLHREYHWWAAHLLDEATRAASTEADKTVADRDRLRQAWHLVPTLVQHAELSAELKGLREQQTRDEADAAPVRERYQQAAAQLIAVLDRSRRDLETAIDANEKTAAAAEKERRKAQDEIGEADRELGALTAESTQLTRSITVFETAVARAVADGHLPAGAHLADTHTACADQHARLVRELDVDMPDAANALAERRSPIDAEHRELGTQIANLKVALRKLNDERQPLLDQISSLSRHNRLTLLAQSGIVDPVAENGALQQALTDAIIEIDRERIDLSVEDADDRRALRSLAGQSGLLPASLDLTRAADILREHSIPATTGWHYLADAVAPALWQRAITSAPSLVAGLLVYDADDLGVAQQRLDAAALTPGTTVQVSTTRALQDAIDTDAGTVGGFVVAPAAALFDRDAVTAEVERRETASATRADHLRQLELARDHDKQLIHELALLATTCPPGHLEHLAAEHDRITAAVAVAEKRHSELTAQLADLDVRAAQLSRQREEAIRKERIMSSRVHILSGLAQQLPAITELRTRLAQVPAAREALEAARALAVASEQELRTVSERANGEVSRDRRVVAGYIREATEFADDAGEATDEAEAVTLAQARSTFETARKAHQIQASRSVIAAQIEGVTGQMSRLAATMAVADQDVRGLANDLAATPAASDPAMSAELTATAEAQYAEALGERAVKRSDATEADTALQKASRTRPVRVELLLPVTEPADLDHARRLRTDAEENQERHRAQRQAAAEALGRLETRIEQLTNDADQFDGLAASLMSDEDQVMDVTVPPAAYAGAITDAMAEADTARRELTTADRSVGTARAAVTERGHVVSRWSAEARFAAVSAEVKVRFSGGEHTSGLAEEADHLIAEITLYRANLQGQIDEVEQDKEIVVSALCEEARTCLKMLQRAQTQAQLPAGIGDHLKNRRFLDVGPKHGVDTSPPVMRSRISALVDGLVQSEAKTQPDGKTLTWQAVSAAVGGPGHFRARVLKPSTNLADEREPVERMGKWSGGEKVTISLLLFCMLARLRAASRGTDHPGLGVLPMDNPLGTVNYVAFLDLQRRVAAANGIQLIFLSGLADMRAIGRFPNIIRMKNTHNHDRTYAQVSERSINDDNLAAAITTARLTFPLQESLL</sequence>
<evidence type="ECO:0000256" key="1">
    <source>
        <dbReference type="SAM" id="Coils"/>
    </source>
</evidence>
<comment type="caution">
    <text evidence="2">The sequence shown here is derived from an EMBL/GenBank/DDBJ whole genome shotgun (WGS) entry which is preliminary data.</text>
</comment>
<evidence type="ECO:0000313" key="2">
    <source>
        <dbReference type="EMBL" id="GGK36203.1"/>
    </source>
</evidence>
<keyword evidence="1" id="KW-0175">Coiled coil</keyword>
<feature type="coiled-coil region" evidence="1">
    <location>
        <begin position="1061"/>
        <end position="1109"/>
    </location>
</feature>
<reference evidence="2" key="2">
    <citation type="submission" date="2020-09" db="EMBL/GenBank/DDBJ databases">
        <authorList>
            <person name="Sun Q."/>
            <person name="Ohkuma M."/>
        </authorList>
    </citation>
    <scope>NUCLEOTIDE SEQUENCE</scope>
    <source>
        <strain evidence="2">JCM 3091</strain>
    </source>
</reference>
<gene>
    <name evidence="2" type="ORF">GCM10010124_31020</name>
</gene>
<accession>A0A8J3FK28</accession>
<dbReference type="RefSeq" id="WP_189115053.1">
    <property type="nucleotide sequence ID" value="NZ_BMQC01000011.1"/>
</dbReference>
<evidence type="ECO:0000313" key="3">
    <source>
        <dbReference type="Proteomes" id="UP000662200"/>
    </source>
</evidence>
<name>A0A8J3FK28_9ACTN</name>
<protein>
    <submittedName>
        <fullName evidence="2">Uncharacterized protein</fullName>
    </submittedName>
</protein>
<reference evidence="2" key="1">
    <citation type="journal article" date="2014" name="Int. J. Syst. Evol. Microbiol.">
        <title>Complete genome sequence of Corynebacterium casei LMG S-19264T (=DSM 44701T), isolated from a smear-ripened cheese.</title>
        <authorList>
            <consortium name="US DOE Joint Genome Institute (JGI-PGF)"/>
            <person name="Walter F."/>
            <person name="Albersmeier A."/>
            <person name="Kalinowski J."/>
            <person name="Ruckert C."/>
        </authorList>
    </citation>
    <scope>NUCLEOTIDE SEQUENCE</scope>
    <source>
        <strain evidence="2">JCM 3091</strain>
    </source>
</reference>
<organism evidence="2 3">
    <name type="scientific">Pilimelia terevasa</name>
    <dbReference type="NCBI Taxonomy" id="53372"/>
    <lineage>
        <taxon>Bacteria</taxon>
        <taxon>Bacillati</taxon>
        <taxon>Actinomycetota</taxon>
        <taxon>Actinomycetes</taxon>
        <taxon>Micromonosporales</taxon>
        <taxon>Micromonosporaceae</taxon>
        <taxon>Pilimelia</taxon>
    </lineage>
</organism>
<feature type="coiled-coil region" evidence="1">
    <location>
        <begin position="315"/>
        <end position="342"/>
    </location>
</feature>
<keyword evidence="3" id="KW-1185">Reference proteome</keyword>
<dbReference type="Proteomes" id="UP000662200">
    <property type="component" value="Unassembled WGS sequence"/>
</dbReference>